<proteinExistence type="predicted"/>
<dbReference type="PROSITE" id="PS50937">
    <property type="entry name" value="HTH_MERR_2"/>
    <property type="match status" value="1"/>
</dbReference>
<dbReference type="Pfam" id="PF00376">
    <property type="entry name" value="MerR"/>
    <property type="match status" value="1"/>
</dbReference>
<dbReference type="Gene3D" id="1.10.1660.10">
    <property type="match status" value="1"/>
</dbReference>
<dbReference type="EMBL" id="FNVO01000006">
    <property type="protein sequence ID" value="SEG53782.1"/>
    <property type="molecule type" value="Genomic_DNA"/>
</dbReference>
<dbReference type="GO" id="GO:0006355">
    <property type="term" value="P:regulation of DNA-templated transcription"/>
    <property type="evidence" value="ECO:0007669"/>
    <property type="project" value="InterPro"/>
</dbReference>
<dbReference type="InterPro" id="IPR000551">
    <property type="entry name" value="MerR-type_HTH_dom"/>
</dbReference>
<evidence type="ECO:0000259" key="1">
    <source>
        <dbReference type="PROSITE" id="PS50937"/>
    </source>
</evidence>
<dbReference type="Proteomes" id="UP000236723">
    <property type="component" value="Unassembled WGS sequence"/>
</dbReference>
<feature type="domain" description="HTH merR-type" evidence="1">
    <location>
        <begin position="1"/>
        <end position="31"/>
    </location>
</feature>
<dbReference type="SUPFAM" id="SSF46955">
    <property type="entry name" value="Putative DNA-binding domain"/>
    <property type="match status" value="1"/>
</dbReference>
<name>A0A1H6AZG6_9ACTN</name>
<dbReference type="RefSeq" id="WP_235017908.1">
    <property type="nucleotide sequence ID" value="NZ_FNVO01000006.1"/>
</dbReference>
<dbReference type="AlphaFoldDB" id="A0A1H6AZG6"/>
<dbReference type="CDD" id="cd00592">
    <property type="entry name" value="HTH_MerR-like"/>
    <property type="match status" value="1"/>
</dbReference>
<gene>
    <name evidence="2" type="ORF">SAMN04489712_106116</name>
</gene>
<keyword evidence="3" id="KW-1185">Reference proteome</keyword>
<reference evidence="3" key="1">
    <citation type="submission" date="2016-10" db="EMBL/GenBank/DDBJ databases">
        <authorList>
            <person name="Varghese N."/>
            <person name="Submissions S."/>
        </authorList>
    </citation>
    <scope>NUCLEOTIDE SEQUENCE [LARGE SCALE GENOMIC DNA]</scope>
    <source>
        <strain evidence="3">DSM 43163</strain>
    </source>
</reference>
<evidence type="ECO:0000313" key="3">
    <source>
        <dbReference type="Proteomes" id="UP000236723"/>
    </source>
</evidence>
<accession>A0A1H6AZG6</accession>
<evidence type="ECO:0000313" key="2">
    <source>
        <dbReference type="EMBL" id="SEG53782.1"/>
    </source>
</evidence>
<dbReference type="GO" id="GO:0003677">
    <property type="term" value="F:DNA binding"/>
    <property type="evidence" value="ECO:0007669"/>
    <property type="project" value="InterPro"/>
</dbReference>
<sequence>MRIGGLAALVGVSTRTVRHYHHLGLVPGQVRRILGFDVKGMVSLVLWVARTRIRGHRCLAVLPL</sequence>
<dbReference type="InterPro" id="IPR009061">
    <property type="entry name" value="DNA-bd_dom_put_sf"/>
</dbReference>
<organism evidence="2 3">
    <name type="scientific">Thermomonospora echinospora</name>
    <dbReference type="NCBI Taxonomy" id="1992"/>
    <lineage>
        <taxon>Bacteria</taxon>
        <taxon>Bacillati</taxon>
        <taxon>Actinomycetota</taxon>
        <taxon>Actinomycetes</taxon>
        <taxon>Streptosporangiales</taxon>
        <taxon>Thermomonosporaceae</taxon>
        <taxon>Thermomonospora</taxon>
    </lineage>
</organism>
<protein>
    <submittedName>
        <fullName evidence="2">MerR family regulatory protein</fullName>
    </submittedName>
</protein>